<sequence>MVGQPKRRTDGVGLVVIWSGCALVDGALSTVRRELVAVPRAGARAARRQRFRVESSRFALGRGCGRPAPPPPPRGGPFVPACAFSTEKEFRKITDGGGVADVF</sequence>
<dbReference type="EMBL" id="BGZK01000633">
    <property type="protein sequence ID" value="GBP53769.1"/>
    <property type="molecule type" value="Genomic_DNA"/>
</dbReference>
<proteinExistence type="predicted"/>
<protein>
    <submittedName>
        <fullName evidence="1">Uncharacterized protein</fullName>
    </submittedName>
</protein>
<accession>A0A4C1WU86</accession>
<comment type="caution">
    <text evidence="1">The sequence shown here is derived from an EMBL/GenBank/DDBJ whole genome shotgun (WGS) entry which is preliminary data.</text>
</comment>
<dbReference type="PROSITE" id="PS51257">
    <property type="entry name" value="PROKAR_LIPOPROTEIN"/>
    <property type="match status" value="1"/>
</dbReference>
<dbReference type="Proteomes" id="UP000299102">
    <property type="component" value="Unassembled WGS sequence"/>
</dbReference>
<name>A0A4C1WU86_EUMVA</name>
<organism evidence="1 2">
    <name type="scientific">Eumeta variegata</name>
    <name type="common">Bagworm moth</name>
    <name type="synonym">Eumeta japonica</name>
    <dbReference type="NCBI Taxonomy" id="151549"/>
    <lineage>
        <taxon>Eukaryota</taxon>
        <taxon>Metazoa</taxon>
        <taxon>Ecdysozoa</taxon>
        <taxon>Arthropoda</taxon>
        <taxon>Hexapoda</taxon>
        <taxon>Insecta</taxon>
        <taxon>Pterygota</taxon>
        <taxon>Neoptera</taxon>
        <taxon>Endopterygota</taxon>
        <taxon>Lepidoptera</taxon>
        <taxon>Glossata</taxon>
        <taxon>Ditrysia</taxon>
        <taxon>Tineoidea</taxon>
        <taxon>Psychidae</taxon>
        <taxon>Oiketicinae</taxon>
        <taxon>Eumeta</taxon>
    </lineage>
</organism>
<reference evidence="1 2" key="1">
    <citation type="journal article" date="2019" name="Commun. Biol.">
        <title>The bagworm genome reveals a unique fibroin gene that provides high tensile strength.</title>
        <authorList>
            <person name="Kono N."/>
            <person name="Nakamura H."/>
            <person name="Ohtoshi R."/>
            <person name="Tomita M."/>
            <person name="Numata K."/>
            <person name="Arakawa K."/>
        </authorList>
    </citation>
    <scope>NUCLEOTIDE SEQUENCE [LARGE SCALE GENOMIC DNA]</scope>
</reference>
<evidence type="ECO:0000313" key="2">
    <source>
        <dbReference type="Proteomes" id="UP000299102"/>
    </source>
</evidence>
<gene>
    <name evidence="1" type="ORF">EVAR_84253_1</name>
</gene>
<evidence type="ECO:0000313" key="1">
    <source>
        <dbReference type="EMBL" id="GBP53769.1"/>
    </source>
</evidence>
<dbReference type="AlphaFoldDB" id="A0A4C1WU86"/>
<keyword evidence="2" id="KW-1185">Reference proteome</keyword>